<organism evidence="9 10">
    <name type="scientific">Calycomorphotria hydatis</name>
    <dbReference type="NCBI Taxonomy" id="2528027"/>
    <lineage>
        <taxon>Bacteria</taxon>
        <taxon>Pseudomonadati</taxon>
        <taxon>Planctomycetota</taxon>
        <taxon>Planctomycetia</taxon>
        <taxon>Planctomycetales</taxon>
        <taxon>Planctomycetaceae</taxon>
        <taxon>Calycomorphotria</taxon>
    </lineage>
</organism>
<evidence type="ECO:0000256" key="4">
    <source>
        <dbReference type="ARBA" id="ARBA00022927"/>
    </source>
</evidence>
<keyword evidence="3" id="KW-0812">Transmembrane</keyword>
<keyword evidence="5" id="KW-1133">Transmembrane helix</keyword>
<dbReference type="Gene3D" id="1.20.5.3310">
    <property type="match status" value="1"/>
</dbReference>
<dbReference type="GO" id="GO:0016020">
    <property type="term" value="C:membrane"/>
    <property type="evidence" value="ECO:0007669"/>
    <property type="project" value="UniProtKB-ARBA"/>
</dbReference>
<evidence type="ECO:0000256" key="6">
    <source>
        <dbReference type="ARBA" id="ARBA00023010"/>
    </source>
</evidence>
<evidence type="ECO:0000256" key="8">
    <source>
        <dbReference type="SAM" id="MobiDB-lite"/>
    </source>
</evidence>
<feature type="region of interest" description="Disordered" evidence="8">
    <location>
        <begin position="47"/>
        <end position="109"/>
    </location>
</feature>
<protein>
    <submittedName>
        <fullName evidence="9">Sec-independent translocase</fullName>
    </submittedName>
</protein>
<proteinExistence type="predicted"/>
<comment type="subcellular location">
    <subcellularLocation>
        <location evidence="1">Membrane</location>
        <topology evidence="1">Single-pass membrane protein</topology>
    </subcellularLocation>
</comment>
<sequence>MGIFGSPGMGEMIIIGVIALLLFGKRLPEVAKNVGKTVSEFRKQITSIQTDIDGASRDTYKSQSYSSSSRPQPTADPEEFEVQAPKFEPPTSAPVPVAENSSEDEQPNA</sequence>
<dbReference type="AlphaFoldDB" id="A0A517TA90"/>
<keyword evidence="10" id="KW-1185">Reference proteome</keyword>
<evidence type="ECO:0000256" key="1">
    <source>
        <dbReference type="ARBA" id="ARBA00004167"/>
    </source>
</evidence>
<evidence type="ECO:0000256" key="3">
    <source>
        <dbReference type="ARBA" id="ARBA00022692"/>
    </source>
</evidence>
<keyword evidence="7" id="KW-0472">Membrane</keyword>
<keyword evidence="4" id="KW-0653">Protein transport</keyword>
<evidence type="ECO:0000313" key="9">
    <source>
        <dbReference type="EMBL" id="QDT65287.1"/>
    </source>
</evidence>
<evidence type="ECO:0000256" key="7">
    <source>
        <dbReference type="ARBA" id="ARBA00023136"/>
    </source>
</evidence>
<gene>
    <name evidence="9" type="ORF">V22_25350</name>
</gene>
<dbReference type="InterPro" id="IPR003369">
    <property type="entry name" value="TatA/B/E"/>
</dbReference>
<dbReference type="GO" id="GO:0015031">
    <property type="term" value="P:protein transport"/>
    <property type="evidence" value="ECO:0007669"/>
    <property type="project" value="UniProtKB-KW"/>
</dbReference>
<feature type="compositionally biased region" description="Low complexity" evidence="8">
    <location>
        <begin position="61"/>
        <end position="73"/>
    </location>
</feature>
<keyword evidence="6" id="KW-0811">Translocation</keyword>
<dbReference type="Pfam" id="PF02416">
    <property type="entry name" value="TatA_B_E"/>
    <property type="match status" value="1"/>
</dbReference>
<evidence type="ECO:0000256" key="5">
    <source>
        <dbReference type="ARBA" id="ARBA00022989"/>
    </source>
</evidence>
<reference evidence="9 10" key="1">
    <citation type="submission" date="2019-02" db="EMBL/GenBank/DDBJ databases">
        <title>Deep-cultivation of Planctomycetes and their phenomic and genomic characterization uncovers novel biology.</title>
        <authorList>
            <person name="Wiegand S."/>
            <person name="Jogler M."/>
            <person name="Boedeker C."/>
            <person name="Pinto D."/>
            <person name="Vollmers J."/>
            <person name="Rivas-Marin E."/>
            <person name="Kohn T."/>
            <person name="Peeters S.H."/>
            <person name="Heuer A."/>
            <person name="Rast P."/>
            <person name="Oberbeckmann S."/>
            <person name="Bunk B."/>
            <person name="Jeske O."/>
            <person name="Meyerdierks A."/>
            <person name="Storesund J.E."/>
            <person name="Kallscheuer N."/>
            <person name="Luecker S."/>
            <person name="Lage O.M."/>
            <person name="Pohl T."/>
            <person name="Merkel B.J."/>
            <person name="Hornburger P."/>
            <person name="Mueller R.-W."/>
            <person name="Bruemmer F."/>
            <person name="Labrenz M."/>
            <person name="Spormann A.M."/>
            <person name="Op den Camp H."/>
            <person name="Overmann J."/>
            <person name="Amann R."/>
            <person name="Jetten M.S.M."/>
            <person name="Mascher T."/>
            <person name="Medema M.H."/>
            <person name="Devos D.P."/>
            <person name="Kaster A.-K."/>
            <person name="Ovreas L."/>
            <person name="Rohde M."/>
            <person name="Galperin M.Y."/>
            <person name="Jogler C."/>
        </authorList>
    </citation>
    <scope>NUCLEOTIDE SEQUENCE [LARGE SCALE GENOMIC DNA]</scope>
    <source>
        <strain evidence="9 10">V22</strain>
    </source>
</reference>
<dbReference type="KEGG" id="chya:V22_25350"/>
<evidence type="ECO:0000256" key="2">
    <source>
        <dbReference type="ARBA" id="ARBA00022448"/>
    </source>
</evidence>
<dbReference type="Proteomes" id="UP000319976">
    <property type="component" value="Chromosome"/>
</dbReference>
<evidence type="ECO:0000313" key="10">
    <source>
        <dbReference type="Proteomes" id="UP000319976"/>
    </source>
</evidence>
<dbReference type="RefSeq" id="WP_231734004.1">
    <property type="nucleotide sequence ID" value="NZ_CP036316.1"/>
</dbReference>
<name>A0A517TA90_9PLAN</name>
<dbReference type="EMBL" id="CP036316">
    <property type="protein sequence ID" value="QDT65287.1"/>
    <property type="molecule type" value="Genomic_DNA"/>
</dbReference>
<keyword evidence="2" id="KW-0813">Transport</keyword>
<accession>A0A517TA90</accession>